<feature type="region of interest" description="Disordered" evidence="1">
    <location>
        <begin position="271"/>
        <end position="470"/>
    </location>
</feature>
<gene>
    <name evidence="3" type="primary">Cnig_chr_V.g18946</name>
    <name evidence="3" type="ORF">B9Z55_018946</name>
</gene>
<name>A0A2G5TG76_9PELO</name>
<proteinExistence type="predicted"/>
<evidence type="ECO:0000313" key="3">
    <source>
        <dbReference type="EMBL" id="PIC26345.1"/>
    </source>
</evidence>
<evidence type="ECO:0000256" key="1">
    <source>
        <dbReference type="SAM" id="MobiDB-lite"/>
    </source>
</evidence>
<sequence length="663" mass="76806">MPKNKKCETEKLTEKAIKFISNGIKNCTEPESLRRWCELAKTEVGYDKSAHSINLVISSRLDRIEDLKGYSLMEKVRLVFIFSKKLSDVFVKELKDQKYAVELNDERKMTYFRSPEGDCVLQSDQASSTNKRKFQGEHIPPKTRLIRFMRDDQCEKAIKFLSSRIKNYTKPQSLEKWSELAKKEVGYDKNGHSFSWVISKRLDRIEHLKGYSLMEKVQLVYIFRRPVSPGFLKMLKDAKCIVKLNHSRKITYFRSEDRDIVLKTGTSLEHKKRSFKDKPCTDKKKTADIQVKTRSNVQTQPPPPSPQSLPDPPEMDDVEIGNEKKEAAQEKENKKNKAAERKKKENRGTSTKQKSILNTEEDADVTTESIQQEAPFNGRIDYDDFDNGEYPGFMVPDEIEPPMQHNKRHQTPSQETPKRRKIDKPEEPEVVNPPEVNDVETRNEEGKEAPEQIPEDSNEPTSRVTDELDQSQAASVGYQSIDNNLAENLVQITQKRVKIEGFLEETDRAPEEGISDKKPEVPPPTISLRKLAEQIETFAFNIYLDENFQQKVLRAVRLFKANDQTIPIQEFNQMFNVFWMSLKRERTQNSNENSIQLIRLLKQLQRNFIRPLGEELMADAFGILDNEIEKLGESEEKIPLKTVQSRIDALMHFITSAWADLDE</sequence>
<dbReference type="AlphaFoldDB" id="A0A2G5TG76"/>
<evidence type="ECO:0000313" key="4">
    <source>
        <dbReference type="Proteomes" id="UP000230233"/>
    </source>
</evidence>
<dbReference type="InterPro" id="IPR006570">
    <property type="entry name" value="SPK_dom"/>
</dbReference>
<feature type="domain" description="SPK" evidence="2">
    <location>
        <begin position="153"/>
        <end position="264"/>
    </location>
</feature>
<dbReference type="InterPro" id="IPR053315">
    <property type="entry name" value="Peptidase_C14A"/>
</dbReference>
<keyword evidence="4" id="KW-1185">Reference proteome</keyword>
<organism evidence="3 4">
    <name type="scientific">Caenorhabditis nigoni</name>
    <dbReference type="NCBI Taxonomy" id="1611254"/>
    <lineage>
        <taxon>Eukaryota</taxon>
        <taxon>Metazoa</taxon>
        <taxon>Ecdysozoa</taxon>
        <taxon>Nematoda</taxon>
        <taxon>Chromadorea</taxon>
        <taxon>Rhabditida</taxon>
        <taxon>Rhabditina</taxon>
        <taxon>Rhabditomorpha</taxon>
        <taxon>Rhabditoidea</taxon>
        <taxon>Rhabditidae</taxon>
        <taxon>Peloderinae</taxon>
        <taxon>Caenorhabditis</taxon>
    </lineage>
</organism>
<reference evidence="4" key="1">
    <citation type="submission" date="2017-10" db="EMBL/GenBank/DDBJ databases">
        <title>Rapid genome shrinkage in a self-fertile nematode reveals novel sperm competition proteins.</title>
        <authorList>
            <person name="Yin D."/>
            <person name="Schwarz E.M."/>
            <person name="Thomas C.G."/>
            <person name="Felde R.L."/>
            <person name="Korf I.F."/>
            <person name="Cutter A.D."/>
            <person name="Schartner C.M."/>
            <person name="Ralston E.J."/>
            <person name="Meyer B.J."/>
            <person name="Haag E.S."/>
        </authorList>
    </citation>
    <scope>NUCLEOTIDE SEQUENCE [LARGE SCALE GENOMIC DNA]</scope>
    <source>
        <strain evidence="4">JU1422</strain>
    </source>
</reference>
<dbReference type="EMBL" id="PDUG01000005">
    <property type="protein sequence ID" value="PIC26345.1"/>
    <property type="molecule type" value="Genomic_DNA"/>
</dbReference>
<dbReference type="PANTHER" id="PTHR23362">
    <property type="entry name" value="L-PLASTIN-RELATED"/>
    <property type="match status" value="1"/>
</dbReference>
<accession>A0A2G5TG76</accession>
<feature type="compositionally biased region" description="Basic and acidic residues" evidence="1">
    <location>
        <begin position="276"/>
        <end position="287"/>
    </location>
</feature>
<evidence type="ECO:0000259" key="2">
    <source>
        <dbReference type="SMART" id="SM00583"/>
    </source>
</evidence>
<dbReference type="Pfam" id="PF04435">
    <property type="entry name" value="SPK"/>
    <property type="match status" value="2"/>
</dbReference>
<dbReference type="Proteomes" id="UP000230233">
    <property type="component" value="Chromosome V"/>
</dbReference>
<feature type="compositionally biased region" description="Basic and acidic residues" evidence="1">
    <location>
        <begin position="321"/>
        <end position="347"/>
    </location>
</feature>
<feature type="compositionally biased region" description="Basic and acidic residues" evidence="1">
    <location>
        <begin position="439"/>
        <end position="450"/>
    </location>
</feature>
<dbReference type="SMART" id="SM00583">
    <property type="entry name" value="SPK"/>
    <property type="match status" value="1"/>
</dbReference>
<protein>
    <recommendedName>
        <fullName evidence="2">SPK domain-containing protein</fullName>
    </recommendedName>
</protein>
<feature type="compositionally biased region" description="Pro residues" evidence="1">
    <location>
        <begin position="300"/>
        <end position="312"/>
    </location>
</feature>
<feature type="compositionally biased region" description="Polar residues" evidence="1">
    <location>
        <begin position="348"/>
        <end position="358"/>
    </location>
</feature>
<dbReference type="PANTHER" id="PTHR23362:SF0">
    <property type="entry name" value="CALPONIN-HOMOLOGY (CH) DOMAIN-CONTAINING PROTEIN-RELATED"/>
    <property type="match status" value="1"/>
</dbReference>
<comment type="caution">
    <text evidence="3">The sequence shown here is derived from an EMBL/GenBank/DDBJ whole genome shotgun (WGS) entry which is preliminary data.</text>
</comment>